<dbReference type="Pfam" id="PF00535">
    <property type="entry name" value="Glycos_transf_2"/>
    <property type="match status" value="1"/>
</dbReference>
<dbReference type="EMBL" id="PGTM01000033">
    <property type="protein sequence ID" value="PJF36753.1"/>
    <property type="molecule type" value="Genomic_DNA"/>
</dbReference>
<proteinExistence type="predicted"/>
<sequence>MQTFTLIYVTYNSCETIFDALSSAKSLRLPNDQLSMRIVVVDNNSQDSTLSIIMQHFPEVLIFANKRNLGFAAANTLAMRRLPSDYFGLVNADVRLDSNWLAALWEAFEADPKLAVAGSKIFFSDTNVLQHAGAMIRPNGLTYHLGVGENDEGQHEQVIDVDYVMGAALALRGSLAERLGYLNTQYFMYFEETELCAKARAAGYRVCYIPKAIARHYERHSLSGTPSTKYLWRYHRSRYRFAARNLDPHTFCEAERAWINQYIPDPKYRLLLRAARFSQVRLWLRHPWLLTLRA</sequence>
<dbReference type="AlphaFoldDB" id="A0A2M8PGT9"/>
<dbReference type="InterPro" id="IPR001173">
    <property type="entry name" value="Glyco_trans_2-like"/>
</dbReference>
<gene>
    <name evidence="2" type="ORF">CUN49_03860</name>
</gene>
<evidence type="ECO:0000313" key="3">
    <source>
        <dbReference type="Proteomes" id="UP000229681"/>
    </source>
</evidence>
<dbReference type="Proteomes" id="UP000229681">
    <property type="component" value="Unassembled WGS sequence"/>
</dbReference>
<dbReference type="CDD" id="cd04186">
    <property type="entry name" value="GT_2_like_c"/>
    <property type="match status" value="1"/>
</dbReference>
<dbReference type="PANTHER" id="PTHR43179:SF7">
    <property type="entry name" value="RHAMNOSYLTRANSFERASE WBBL"/>
    <property type="match status" value="1"/>
</dbReference>
<organism evidence="2 3">
    <name type="scientific">Candidatus Thermofonsia Clade 1 bacterium</name>
    <dbReference type="NCBI Taxonomy" id="2364210"/>
    <lineage>
        <taxon>Bacteria</taxon>
        <taxon>Bacillati</taxon>
        <taxon>Chloroflexota</taxon>
        <taxon>Candidatus Thermofontia</taxon>
        <taxon>Candidatus Thermofonsia Clade 1</taxon>
    </lineage>
</organism>
<protein>
    <recommendedName>
        <fullName evidence="1">Glycosyltransferase 2-like domain-containing protein</fullName>
    </recommendedName>
</protein>
<accession>A0A2M8PGT9</accession>
<dbReference type="SUPFAM" id="SSF53448">
    <property type="entry name" value="Nucleotide-diphospho-sugar transferases"/>
    <property type="match status" value="1"/>
</dbReference>
<evidence type="ECO:0000259" key="1">
    <source>
        <dbReference type="Pfam" id="PF00535"/>
    </source>
</evidence>
<dbReference type="Gene3D" id="3.90.550.10">
    <property type="entry name" value="Spore Coat Polysaccharide Biosynthesis Protein SpsA, Chain A"/>
    <property type="match status" value="1"/>
</dbReference>
<feature type="domain" description="Glycosyltransferase 2-like" evidence="1">
    <location>
        <begin position="6"/>
        <end position="144"/>
    </location>
</feature>
<comment type="caution">
    <text evidence="2">The sequence shown here is derived from an EMBL/GenBank/DDBJ whole genome shotgun (WGS) entry which is preliminary data.</text>
</comment>
<reference evidence="2 3" key="1">
    <citation type="submission" date="2017-11" db="EMBL/GenBank/DDBJ databases">
        <title>Evolution of Phototrophy in the Chloroflexi Phylum Driven by Horizontal Gene Transfer.</title>
        <authorList>
            <person name="Ward L.M."/>
            <person name="Hemp J."/>
            <person name="Shih P.M."/>
            <person name="Mcglynn S.E."/>
            <person name="Fischer W."/>
        </authorList>
    </citation>
    <scope>NUCLEOTIDE SEQUENCE [LARGE SCALE GENOMIC DNA]</scope>
    <source>
        <strain evidence="2">JP3_13</strain>
    </source>
</reference>
<dbReference type="PANTHER" id="PTHR43179">
    <property type="entry name" value="RHAMNOSYLTRANSFERASE WBBL"/>
    <property type="match status" value="1"/>
</dbReference>
<evidence type="ECO:0000313" key="2">
    <source>
        <dbReference type="EMBL" id="PJF36753.1"/>
    </source>
</evidence>
<dbReference type="InterPro" id="IPR029044">
    <property type="entry name" value="Nucleotide-diphossugar_trans"/>
</dbReference>
<name>A0A2M8PGT9_9CHLR</name>